<comment type="subcellular location">
    <subcellularLocation>
        <location evidence="1">Cytoplasm</location>
        <location evidence="1">Cytoskeleton</location>
    </subcellularLocation>
</comment>
<dbReference type="GO" id="GO:0051014">
    <property type="term" value="P:actin filament severing"/>
    <property type="evidence" value="ECO:0007669"/>
    <property type="project" value="TreeGrafter"/>
</dbReference>
<evidence type="ECO:0000256" key="9">
    <source>
        <dbReference type="SAM" id="MobiDB-lite"/>
    </source>
</evidence>
<feature type="domain" description="Gelsolin-like" evidence="11">
    <location>
        <begin position="193"/>
        <end position="258"/>
    </location>
</feature>
<evidence type="ECO:0000313" key="13">
    <source>
        <dbReference type="RefSeq" id="XP_037885739.1"/>
    </source>
</evidence>
<dbReference type="KEGG" id="gfs:119635172"/>
<feature type="signal peptide" evidence="10">
    <location>
        <begin position="1"/>
        <end position="20"/>
    </location>
</feature>
<proteinExistence type="inferred from homology"/>
<evidence type="ECO:0000256" key="7">
    <source>
        <dbReference type="ARBA" id="ARBA00023212"/>
    </source>
</evidence>
<feature type="domain" description="Gelsolin-like" evidence="11">
    <location>
        <begin position="321"/>
        <end position="389"/>
    </location>
</feature>
<dbReference type="RefSeq" id="XP_037885739.1">
    <property type="nucleotide sequence ID" value="XM_038029811.1"/>
</dbReference>
<dbReference type="CDD" id="cd11289">
    <property type="entry name" value="gelsolin_S2_like"/>
    <property type="match status" value="1"/>
</dbReference>
<dbReference type="GO" id="GO:0008154">
    <property type="term" value="P:actin polymerization or depolymerization"/>
    <property type="evidence" value="ECO:0007669"/>
    <property type="project" value="TreeGrafter"/>
</dbReference>
<dbReference type="GO" id="GO:0005546">
    <property type="term" value="F:phosphatidylinositol-4,5-bisphosphate binding"/>
    <property type="evidence" value="ECO:0007669"/>
    <property type="project" value="TreeGrafter"/>
</dbReference>
<dbReference type="GO" id="GO:0005737">
    <property type="term" value="C:cytoplasm"/>
    <property type="evidence" value="ECO:0007669"/>
    <property type="project" value="TreeGrafter"/>
</dbReference>
<dbReference type="GO" id="GO:0051015">
    <property type="term" value="F:actin filament binding"/>
    <property type="evidence" value="ECO:0007669"/>
    <property type="project" value="InterPro"/>
</dbReference>
<dbReference type="Proteomes" id="UP000092443">
    <property type="component" value="Unplaced"/>
</dbReference>
<keyword evidence="10" id="KW-0732">Signal</keyword>
<dbReference type="PRINTS" id="PR00597">
    <property type="entry name" value="GELSOLIN"/>
</dbReference>
<dbReference type="Pfam" id="PF00626">
    <property type="entry name" value="Gelsolin"/>
    <property type="match status" value="5"/>
</dbReference>
<dbReference type="PANTHER" id="PTHR11977:SF123">
    <property type="entry name" value="GELSOLIN"/>
    <property type="match status" value="1"/>
</dbReference>
<evidence type="ECO:0000256" key="5">
    <source>
        <dbReference type="ARBA" id="ARBA00022837"/>
    </source>
</evidence>
<evidence type="ECO:0000256" key="2">
    <source>
        <dbReference type="ARBA" id="ARBA00008418"/>
    </source>
</evidence>
<feature type="domain" description="Gelsolin-like" evidence="11">
    <location>
        <begin position="582"/>
        <end position="646"/>
    </location>
</feature>
<dbReference type="GO" id="GO:0015629">
    <property type="term" value="C:actin cytoskeleton"/>
    <property type="evidence" value="ECO:0007669"/>
    <property type="project" value="TreeGrafter"/>
</dbReference>
<gene>
    <name evidence="13" type="primary">LOC119635172</name>
</gene>
<keyword evidence="12" id="KW-1185">Reference proteome</keyword>
<dbReference type="PANTHER" id="PTHR11977">
    <property type="entry name" value="VILLIN"/>
    <property type="match status" value="1"/>
</dbReference>
<evidence type="ECO:0000256" key="10">
    <source>
        <dbReference type="SAM" id="SignalP"/>
    </source>
</evidence>
<evidence type="ECO:0000313" key="12">
    <source>
        <dbReference type="Proteomes" id="UP000092443"/>
    </source>
</evidence>
<feature type="region of interest" description="Disordered" evidence="9">
    <location>
        <begin position="27"/>
        <end position="50"/>
    </location>
</feature>
<keyword evidence="4" id="KW-0677">Repeat</keyword>
<keyword evidence="5" id="KW-0106">Calcium</keyword>
<dbReference type="GeneID" id="119635172"/>
<protein>
    <submittedName>
        <fullName evidence="13">Gelsolin isoform X1</fullName>
    </submittedName>
</protein>
<accession>A0A8U0WLZ2</accession>
<evidence type="ECO:0000256" key="1">
    <source>
        <dbReference type="ARBA" id="ARBA00004245"/>
    </source>
</evidence>
<dbReference type="CDD" id="cd11290">
    <property type="entry name" value="gelsolin_S1_like"/>
    <property type="match status" value="1"/>
</dbReference>
<dbReference type="CDD" id="cd11292">
    <property type="entry name" value="gelsolin_S3_like"/>
    <property type="match status" value="1"/>
</dbReference>
<feature type="domain" description="Gelsolin-like" evidence="11">
    <location>
        <begin position="685"/>
        <end position="758"/>
    </location>
</feature>
<dbReference type="CDD" id="cd11291">
    <property type="entry name" value="gelsolin_S6_like"/>
    <property type="match status" value="1"/>
</dbReference>
<reference evidence="13" key="1">
    <citation type="submission" date="2025-08" db="UniProtKB">
        <authorList>
            <consortium name="RefSeq"/>
        </authorList>
    </citation>
    <scope>IDENTIFICATION</scope>
    <source>
        <tissue evidence="13">Whole body pupa</tissue>
    </source>
</reference>
<evidence type="ECO:0000256" key="8">
    <source>
        <dbReference type="ARBA" id="ARBA00055420"/>
    </source>
</evidence>
<feature type="chain" id="PRO_5035723242" evidence="10">
    <location>
        <begin position="21"/>
        <end position="795"/>
    </location>
</feature>
<dbReference type="Gene3D" id="3.40.20.10">
    <property type="entry name" value="Severin"/>
    <property type="match status" value="6"/>
</dbReference>
<feature type="domain" description="Gelsolin-like" evidence="11">
    <location>
        <begin position="73"/>
        <end position="154"/>
    </location>
</feature>
<evidence type="ECO:0000256" key="6">
    <source>
        <dbReference type="ARBA" id="ARBA00023203"/>
    </source>
</evidence>
<dbReference type="InterPro" id="IPR029006">
    <property type="entry name" value="ADF-H/Gelsolin-like_dom_sf"/>
</dbReference>
<keyword evidence="3" id="KW-0963">Cytoplasm</keyword>
<name>A0A8U0WLZ2_9MUSC</name>
<keyword evidence="6" id="KW-0009">Actin-binding</keyword>
<comment type="function">
    <text evidence="8">Calcium-regulated, actin-modulating protein that binds to the plus (or barbed) ends of actin monomers or filaments, preventing monomer exchange (end-blocking or capping). It can promote the assembly of monomers into filaments (nucleation) as well as sever filaments already formed.</text>
</comment>
<dbReference type="SUPFAM" id="SSF55753">
    <property type="entry name" value="Actin depolymerizing proteins"/>
    <property type="match status" value="6"/>
</dbReference>
<dbReference type="GO" id="GO:0051016">
    <property type="term" value="P:barbed-end actin filament capping"/>
    <property type="evidence" value="ECO:0007669"/>
    <property type="project" value="TreeGrafter"/>
</dbReference>
<dbReference type="SMART" id="SM00262">
    <property type="entry name" value="GEL"/>
    <property type="match status" value="6"/>
</dbReference>
<dbReference type="FunFam" id="3.40.20.10:FF:000002">
    <property type="entry name" value="Gelsolin"/>
    <property type="match status" value="1"/>
</dbReference>
<evidence type="ECO:0000256" key="3">
    <source>
        <dbReference type="ARBA" id="ARBA00022490"/>
    </source>
</evidence>
<organism evidence="12 13">
    <name type="scientific">Glossina fuscipes</name>
    <dbReference type="NCBI Taxonomy" id="7396"/>
    <lineage>
        <taxon>Eukaryota</taxon>
        <taxon>Metazoa</taxon>
        <taxon>Ecdysozoa</taxon>
        <taxon>Arthropoda</taxon>
        <taxon>Hexapoda</taxon>
        <taxon>Insecta</taxon>
        <taxon>Pterygota</taxon>
        <taxon>Neoptera</taxon>
        <taxon>Endopterygota</taxon>
        <taxon>Diptera</taxon>
        <taxon>Brachycera</taxon>
        <taxon>Muscomorpha</taxon>
        <taxon>Hippoboscoidea</taxon>
        <taxon>Glossinidae</taxon>
        <taxon>Glossina</taxon>
    </lineage>
</organism>
<dbReference type="AlphaFoldDB" id="A0A8U0WLZ2"/>
<dbReference type="CDD" id="cd11288">
    <property type="entry name" value="gelsolin_S5_like"/>
    <property type="match status" value="1"/>
</dbReference>
<dbReference type="InterPro" id="IPR007123">
    <property type="entry name" value="Gelsolin-like_dom"/>
</dbReference>
<sequence length="795" mass="89341">MAAVIYSSFIALLLATLCSTGTIPNRPALPTQTNQIQPSNADSKSPGRRIMHPAFANAGRSPGLEIWRIENFEPVAYPKNNYGKFYSGDSFIVLNTVQTKDKKLSWDVHFWLGSETSVDEAGAAAILTVQLDDLLNGGPVQHREVQDHESQLFLSYFKNGIRYEQGGIASSFKHVEINAQGEKRLFQVKGKRNVRVRQVNLSISSMNKGDCFILDAGNEIYVYVGAQAKRVEKLKAISAANQIRDQDHNGRARVHIIDEFSNVADKESFFEILGSGSPGQVPDESTAEEDGAFETTDANSVTLYKVSDSSGSLKIDPISQKPLRQEMLNSQDCFILDTGSGIYVWVGRGATQKEKTDSLIKAQEFLRSKKYPAWTQIHRIVEGAESAPFKQYFATWRDAGMSHTRLVRSALGYDSDNSEFDVDDVDSVLKTLKEKGGHAIGFMPDNGRNELSEITVYSSVPGTNDIQKEKISYTESLPLKSHDAYVIPYTYHDKNDESGTLIYVWEGVKAANVNEYAFEDALGLAVAENAILVRTVQNHEPRHFLKMFKGKLFTIVNNTPTTHQLFHIRGTDADDVHAFETEADSSSLSSSDVYVLFVYNENKAFIWIGLGASEFEKNAAEDLFKSVWPSVDLSTVEEGAEPDEFWEHLNGEGIYDRSLSEKSAPILEPRLFHCRLINNKIKVEEIMHFEQADLDFDDVMLLDTGDEIYLWVGSGASAEENGRILDIAKKYIAFEPTDRTIDTVTVIRISQDYEPNVFKRMFPSWEKGYWENIPTYEDVRKKVLEDNERIEDNDV</sequence>
<dbReference type="FunFam" id="3.40.20.10:FF:000001">
    <property type="entry name" value="Gelsolin"/>
    <property type="match status" value="1"/>
</dbReference>
<evidence type="ECO:0000259" key="11">
    <source>
        <dbReference type="Pfam" id="PF00626"/>
    </source>
</evidence>
<feature type="compositionally biased region" description="Polar residues" evidence="9">
    <location>
        <begin position="30"/>
        <end position="43"/>
    </location>
</feature>
<evidence type="ECO:0000256" key="4">
    <source>
        <dbReference type="ARBA" id="ARBA00022737"/>
    </source>
</evidence>
<keyword evidence="7" id="KW-0206">Cytoskeleton</keyword>
<dbReference type="InterPro" id="IPR007122">
    <property type="entry name" value="Villin/Gelsolin"/>
</dbReference>
<comment type="similarity">
    <text evidence="2">Belongs to the villin/gelsolin family.</text>
</comment>